<dbReference type="AlphaFoldDB" id="A0A2M7ARG0"/>
<dbReference type="Proteomes" id="UP000231407">
    <property type="component" value="Unassembled WGS sequence"/>
</dbReference>
<comment type="caution">
    <text evidence="1">The sequence shown here is derived from an EMBL/GenBank/DDBJ whole genome shotgun (WGS) entry which is preliminary data.</text>
</comment>
<organism evidence="1 2">
    <name type="scientific">Candidatus Shapirobacteria bacterium CG06_land_8_20_14_3_00_40_12</name>
    <dbReference type="NCBI Taxonomy" id="1974881"/>
    <lineage>
        <taxon>Bacteria</taxon>
        <taxon>Candidatus Shapironibacteriota</taxon>
    </lineage>
</organism>
<reference evidence="2" key="1">
    <citation type="submission" date="2017-09" db="EMBL/GenBank/DDBJ databases">
        <title>Depth-based differentiation of microbial function through sediment-hosted aquifers and enrichment of novel symbionts in the deep terrestrial subsurface.</title>
        <authorList>
            <person name="Probst A.J."/>
            <person name="Ladd B."/>
            <person name="Jarett J.K."/>
            <person name="Geller-Mcgrath D.E."/>
            <person name="Sieber C.M.K."/>
            <person name="Emerson J.B."/>
            <person name="Anantharaman K."/>
            <person name="Thomas B.C."/>
            <person name="Malmstrom R."/>
            <person name="Stieglmeier M."/>
            <person name="Klingl A."/>
            <person name="Woyke T."/>
            <person name="Ryan C.M."/>
            <person name="Banfield J.F."/>
        </authorList>
    </citation>
    <scope>NUCLEOTIDE SEQUENCE [LARGE SCALE GENOMIC DNA]</scope>
</reference>
<dbReference type="EMBL" id="PEWA01000049">
    <property type="protein sequence ID" value="PIU73204.1"/>
    <property type="molecule type" value="Genomic_DNA"/>
</dbReference>
<sequence length="333" mass="37154">MASPLKVFDRGDGDQRIIKHLGEVRPAETFSQTEVKMLQKFLNGELLEAIDMGGVQKAVETAKKLVANPKYVEQITIKTVFGATEKVPLRALAYPLPAIYLAEEIGKQNGGKTPKIELVFMLQAGISANNLNKEVVCQEACLLIDQIKKYVGEFHSELLPYISFTNDLDFTPTVMVSNDFARLVDVLRQDGQNEQLVAMGENHGGREESLGYGVLHSYIHDMVPSDNQTDLIISVGAQPERHFYKTRQKLRGYLGQIDSFRLVRTIQYLAPFNVPPYQPLASCDPLLADVINDFDRVDLDNIHTPVRQAIEMLSDDAGGVGLLFAFISSTKRR</sequence>
<protein>
    <submittedName>
        <fullName evidence="1">Uncharacterized protein</fullName>
    </submittedName>
</protein>
<accession>A0A2M7ARG0</accession>
<gene>
    <name evidence="1" type="ORF">COS78_03480</name>
</gene>
<name>A0A2M7ARG0_9BACT</name>
<evidence type="ECO:0000313" key="1">
    <source>
        <dbReference type="EMBL" id="PIU73204.1"/>
    </source>
</evidence>
<evidence type="ECO:0000313" key="2">
    <source>
        <dbReference type="Proteomes" id="UP000231407"/>
    </source>
</evidence>
<proteinExistence type="predicted"/>